<name>A0A2P2KCU6_RHIMU</name>
<proteinExistence type="predicted"/>
<dbReference type="AlphaFoldDB" id="A0A2P2KCU6"/>
<accession>A0A2P2KCU6</accession>
<dbReference type="EMBL" id="GGEC01022987">
    <property type="protein sequence ID" value="MBX03471.1"/>
    <property type="molecule type" value="Transcribed_RNA"/>
</dbReference>
<sequence>MLAMLNRRVMLCNCICVYIKFLFCCWNCCMSLFCGICCFYCHGETWDACPRPGGGDYMVPQDQSPLLFFDL</sequence>
<organism evidence="1">
    <name type="scientific">Rhizophora mucronata</name>
    <name type="common">Asiatic mangrove</name>
    <dbReference type="NCBI Taxonomy" id="61149"/>
    <lineage>
        <taxon>Eukaryota</taxon>
        <taxon>Viridiplantae</taxon>
        <taxon>Streptophyta</taxon>
        <taxon>Embryophyta</taxon>
        <taxon>Tracheophyta</taxon>
        <taxon>Spermatophyta</taxon>
        <taxon>Magnoliopsida</taxon>
        <taxon>eudicotyledons</taxon>
        <taxon>Gunneridae</taxon>
        <taxon>Pentapetalae</taxon>
        <taxon>rosids</taxon>
        <taxon>fabids</taxon>
        <taxon>Malpighiales</taxon>
        <taxon>Rhizophoraceae</taxon>
        <taxon>Rhizophora</taxon>
    </lineage>
</organism>
<evidence type="ECO:0000313" key="1">
    <source>
        <dbReference type="EMBL" id="MBX03471.1"/>
    </source>
</evidence>
<reference evidence="1" key="1">
    <citation type="submission" date="2018-02" db="EMBL/GenBank/DDBJ databases">
        <title>Rhizophora mucronata_Transcriptome.</title>
        <authorList>
            <person name="Meera S.P."/>
            <person name="Sreeshan A."/>
            <person name="Augustine A."/>
        </authorList>
    </citation>
    <scope>NUCLEOTIDE SEQUENCE</scope>
    <source>
        <tissue evidence="1">Leaf</tissue>
    </source>
</reference>
<protein>
    <submittedName>
        <fullName evidence="1">Uncharacterized protein LOC105120428 isoform X2</fullName>
    </submittedName>
</protein>